<dbReference type="Proteomes" id="UP000010845">
    <property type="component" value="Chromosome"/>
</dbReference>
<proteinExistence type="predicted"/>
<evidence type="ECO:0000313" key="2">
    <source>
        <dbReference type="Proteomes" id="UP000010845"/>
    </source>
</evidence>
<name>L0IKA2_THETR</name>
<accession>L0IKA2</accession>
<dbReference type="Gene3D" id="2.60.40.2850">
    <property type="match status" value="1"/>
</dbReference>
<sequence length="137" mass="14952">MLKKRIIVTMVISVILVLSLGITAIASGSGLQIQTSGSAAMENIVQPNTTVSGDEVGGGTWSYGTNIVNNEKYVWSNYYHKTYRHGSTALTYHTTILGSMIIDEKSSAEADAGSWSYAHVYDTDTSHRGQAYWKIIK</sequence>
<dbReference type="KEGG" id="tto:Thethe_02370"/>
<dbReference type="HOGENOM" id="CLU_1955102_0_0_9"/>
<organism evidence="1 2">
    <name type="scientific">Thermoanaerobacterium thermosaccharolyticum M0795</name>
    <dbReference type="NCBI Taxonomy" id="698948"/>
    <lineage>
        <taxon>Bacteria</taxon>
        <taxon>Bacillati</taxon>
        <taxon>Bacillota</taxon>
        <taxon>Clostridia</taxon>
        <taxon>Thermoanaerobacterales</taxon>
        <taxon>Thermoanaerobacteraceae</taxon>
        <taxon>Thermoanaerobacterium</taxon>
    </lineage>
</organism>
<evidence type="ECO:0000313" key="1">
    <source>
        <dbReference type="EMBL" id="AGB19940.1"/>
    </source>
</evidence>
<reference evidence="1 2" key="1">
    <citation type="submission" date="2012-03" db="EMBL/GenBank/DDBJ databases">
        <title>Complete sequence of chromosome of Thermoanaerobacterium thermosaccharolyticum M0795.</title>
        <authorList>
            <consortium name="US DOE Joint Genome Institute"/>
            <person name="Lucas S."/>
            <person name="Han J."/>
            <person name="Lapidus A."/>
            <person name="Cheng J.-F."/>
            <person name="Goodwin L."/>
            <person name="Pitluck S."/>
            <person name="Peters L."/>
            <person name="Teshima H."/>
            <person name="Detter J.C."/>
            <person name="Han C."/>
            <person name="Tapia R."/>
            <person name="Land M."/>
            <person name="Hauser L."/>
            <person name="Kyrpides N."/>
            <person name="Ivanova N."/>
            <person name="Pagani I."/>
            <person name="Feinberg L."/>
            <person name="Folden J."/>
            <person name="Hogsett D."/>
            <person name="Shaw J."/>
            <person name="Woyke T."/>
        </authorList>
    </citation>
    <scope>NUCLEOTIDE SEQUENCE [LARGE SCALE GENOMIC DNA]</scope>
    <source>
        <strain evidence="1 2">M0795</strain>
    </source>
</reference>
<protein>
    <submittedName>
        <fullName evidence="1">Bacteriocin (Lactococcin_972)</fullName>
    </submittedName>
</protein>
<gene>
    <name evidence="1" type="ORF">Thethe_02370</name>
</gene>
<dbReference type="PATRIC" id="fig|698948.3.peg.2353"/>
<dbReference type="RefSeq" id="WP_015312394.1">
    <property type="nucleotide sequence ID" value="NC_019970.1"/>
</dbReference>
<dbReference type="InterPro" id="IPR006540">
    <property type="entry name" value="Lactococcin_972"/>
</dbReference>
<dbReference type="Pfam" id="PF09683">
    <property type="entry name" value="Lactococcin_972"/>
    <property type="match status" value="1"/>
</dbReference>
<dbReference type="AlphaFoldDB" id="L0IKA2"/>
<dbReference type="EMBL" id="CP003066">
    <property type="protein sequence ID" value="AGB19940.1"/>
    <property type="molecule type" value="Genomic_DNA"/>
</dbReference>